<proteinExistence type="predicted"/>
<reference evidence="2" key="1">
    <citation type="submission" date="2014-11" db="EMBL/GenBank/DDBJ databases">
        <authorList>
            <person name="Otto D Thomas"/>
            <person name="Naeem Raeece"/>
        </authorList>
    </citation>
    <scope>NUCLEOTIDE SEQUENCE</scope>
</reference>
<dbReference type="AlphaFoldDB" id="A0A0G4HBH5"/>
<dbReference type="PANTHER" id="PTHR45856:SF24">
    <property type="entry name" value="FUNGAL LIPASE-LIKE DOMAIN-CONTAINING PROTEIN"/>
    <property type="match status" value="1"/>
</dbReference>
<dbReference type="EMBL" id="CDMZ01002215">
    <property type="protein sequence ID" value="CEM41352.1"/>
    <property type="molecule type" value="Genomic_DNA"/>
</dbReference>
<name>A0A0G4HBH5_9ALVE</name>
<protein>
    <recommendedName>
        <fullName evidence="1">Fungal lipase-type domain-containing protein</fullName>
    </recommendedName>
</protein>
<dbReference type="GO" id="GO:0006629">
    <property type="term" value="P:lipid metabolic process"/>
    <property type="evidence" value="ECO:0007669"/>
    <property type="project" value="InterPro"/>
</dbReference>
<sequence>MTFLSEAQPPGTFVATEAQEMERHLQVTETPLPARSELQEAIRLAQLANYGETSVQAAAQDLELSEWERLGVWEGGDVCGRAWLLKKGNRCALSFRGTANEADDWHRNTRTAPADFLESPGRACKAHTGFLTEYADLKGTNATAVSGSLTTSNGNLTVAAECGRDASEGLLVVGHSQGGALSNLFALEAVHKGWIPLDKLRVITFGEPVSTKDCTDPGLDKIRVVAAAPVRRMGLIVRPQEVDIVSAIGFPGGQHVGPTLFVFAGGVVSALPHSEGWTFGPLQTSSLVREFFRSPRGLLMHRMDTSYRPAIDALSQDTAYFSSQDLTSSEVHACRESGTGGWSSVDCSARTLDRCMRCVEDVDCASGACRRPGLRPFSLCGSEGGSVRGCPIAGRGRG</sequence>
<dbReference type="SUPFAM" id="SSF53474">
    <property type="entry name" value="alpha/beta-Hydrolases"/>
    <property type="match status" value="1"/>
</dbReference>
<evidence type="ECO:0000313" key="2">
    <source>
        <dbReference type="EMBL" id="CEM41352.1"/>
    </source>
</evidence>
<organism evidence="2">
    <name type="scientific">Chromera velia CCMP2878</name>
    <dbReference type="NCBI Taxonomy" id="1169474"/>
    <lineage>
        <taxon>Eukaryota</taxon>
        <taxon>Sar</taxon>
        <taxon>Alveolata</taxon>
        <taxon>Colpodellida</taxon>
        <taxon>Chromeraceae</taxon>
        <taxon>Chromera</taxon>
    </lineage>
</organism>
<dbReference type="InterPro" id="IPR029058">
    <property type="entry name" value="AB_hydrolase_fold"/>
</dbReference>
<dbReference type="VEuPathDB" id="CryptoDB:Cvel_25960"/>
<dbReference type="Pfam" id="PF01764">
    <property type="entry name" value="Lipase_3"/>
    <property type="match status" value="1"/>
</dbReference>
<accession>A0A0G4HBH5</accession>
<evidence type="ECO:0000259" key="1">
    <source>
        <dbReference type="Pfam" id="PF01764"/>
    </source>
</evidence>
<gene>
    <name evidence="2" type="ORF">Cvel_25960</name>
</gene>
<dbReference type="PhylomeDB" id="A0A0G4HBH5"/>
<dbReference type="Gene3D" id="3.40.50.1820">
    <property type="entry name" value="alpha/beta hydrolase"/>
    <property type="match status" value="1"/>
</dbReference>
<dbReference type="InterPro" id="IPR002921">
    <property type="entry name" value="Fungal_lipase-type"/>
</dbReference>
<feature type="domain" description="Fungal lipase-type" evidence="1">
    <location>
        <begin position="93"/>
        <end position="209"/>
    </location>
</feature>
<dbReference type="PANTHER" id="PTHR45856">
    <property type="entry name" value="ALPHA/BETA-HYDROLASES SUPERFAMILY PROTEIN"/>
    <property type="match status" value="1"/>
</dbReference>
<dbReference type="InterPro" id="IPR051218">
    <property type="entry name" value="Sec_MonoDiacylglyc_Lipase"/>
</dbReference>